<proteinExistence type="predicted"/>
<reference evidence="1 2" key="1">
    <citation type="journal article" date="2017" name="Sci. Rep.">
        <title>Characterization and diversity of phages infecting Aeromonas salmonicida subsp. salmonicida.</title>
        <authorList>
            <person name="Vincent A.T."/>
            <person name="Paquet V.E."/>
            <person name="Bernatchez A."/>
            <person name="Tremblay D.M."/>
            <person name="Moineau S."/>
            <person name="Charette S.J."/>
        </authorList>
    </citation>
    <scope>NUCLEOTIDE SEQUENCE [LARGE SCALE GENOMIC DNA]</scope>
</reference>
<evidence type="ECO:0000313" key="2">
    <source>
        <dbReference type="Proteomes" id="UP000225215"/>
    </source>
</evidence>
<protein>
    <submittedName>
        <fullName evidence="1">Uncharacterized protein</fullName>
    </submittedName>
</protein>
<sequence>MVPIEQFINIKKADGYTQQPDLDGCVVLSMKVKDWVYSFHVNRDTKNVEYRVKKHVDTQAMNIYNLNHVLVKNGVFFIRNV</sequence>
<name>A0A219YC28_9CAUD</name>
<dbReference type="Proteomes" id="UP000225215">
    <property type="component" value="Segment"/>
</dbReference>
<accession>A0A219YC28</accession>
<dbReference type="EMBL" id="KY290955">
    <property type="protein sequence ID" value="APU01556.1"/>
    <property type="molecule type" value="Genomic_DNA"/>
</dbReference>
<evidence type="ECO:0000313" key="1">
    <source>
        <dbReference type="EMBL" id="APU01556.1"/>
    </source>
</evidence>
<organism evidence="1 2">
    <name type="scientific">Aeromonas phage 65.2</name>
    <dbReference type="NCBI Taxonomy" id="1932896"/>
    <lineage>
        <taxon>Viruses</taxon>
        <taxon>Duplodnaviria</taxon>
        <taxon>Heunggongvirae</taxon>
        <taxon>Uroviricota</taxon>
        <taxon>Caudoviricetes</taxon>
        <taxon>Pantevenvirales</taxon>
        <taxon>Straboviridae</taxon>
        <taxon>Emmerichvirinae</taxon>
        <taxon>Ishigurovirus</taxon>
        <taxon>Ishigurovirus osborne</taxon>
    </lineage>
</organism>